<comment type="caution">
    <text evidence="1">The sequence shown here is derived from an EMBL/GenBank/DDBJ whole genome shotgun (WGS) entry which is preliminary data.</text>
</comment>
<gene>
    <name evidence="1" type="ORF">GCM10007416_31410</name>
</gene>
<protein>
    <submittedName>
        <fullName evidence="1">Uncharacterized protein</fullName>
    </submittedName>
</protein>
<name>A0ABQ1H3T3_9BACL</name>
<dbReference type="RefSeq" id="WP_188433466.1">
    <property type="nucleotide sequence ID" value="NZ_BMEX01000020.1"/>
</dbReference>
<accession>A0ABQ1H3T3</accession>
<sequence>MKRKRRQGFHQRILDLIKQGEEVHSGAIGRWGQVTGGVMDSNYPVAVRIKSLRGGIECITSFEVGDPVDLIREDGEWWIMNKWEEETQ</sequence>
<dbReference type="Proteomes" id="UP000617979">
    <property type="component" value="Unassembled WGS sequence"/>
</dbReference>
<proteinExistence type="predicted"/>
<organism evidence="1 2">
    <name type="scientific">Kroppenstedtia guangzhouensis</name>
    <dbReference type="NCBI Taxonomy" id="1274356"/>
    <lineage>
        <taxon>Bacteria</taxon>
        <taxon>Bacillati</taxon>
        <taxon>Bacillota</taxon>
        <taxon>Bacilli</taxon>
        <taxon>Bacillales</taxon>
        <taxon>Thermoactinomycetaceae</taxon>
        <taxon>Kroppenstedtia</taxon>
    </lineage>
</organism>
<evidence type="ECO:0000313" key="1">
    <source>
        <dbReference type="EMBL" id="GGA55941.1"/>
    </source>
</evidence>
<keyword evidence="2" id="KW-1185">Reference proteome</keyword>
<evidence type="ECO:0000313" key="2">
    <source>
        <dbReference type="Proteomes" id="UP000617979"/>
    </source>
</evidence>
<dbReference type="EMBL" id="BMEX01000020">
    <property type="protein sequence ID" value="GGA55941.1"/>
    <property type="molecule type" value="Genomic_DNA"/>
</dbReference>
<reference evidence="2" key="1">
    <citation type="journal article" date="2019" name="Int. J. Syst. Evol. Microbiol.">
        <title>The Global Catalogue of Microorganisms (GCM) 10K type strain sequencing project: providing services to taxonomists for standard genome sequencing and annotation.</title>
        <authorList>
            <consortium name="The Broad Institute Genomics Platform"/>
            <consortium name="The Broad Institute Genome Sequencing Center for Infectious Disease"/>
            <person name="Wu L."/>
            <person name="Ma J."/>
        </authorList>
    </citation>
    <scope>NUCLEOTIDE SEQUENCE [LARGE SCALE GENOMIC DNA]</scope>
    <source>
        <strain evidence="2">CGMCC 1.12404</strain>
    </source>
</reference>